<organism evidence="1 2">
    <name type="scientific">Roseiterribacter gracilis</name>
    <dbReference type="NCBI Taxonomy" id="2812848"/>
    <lineage>
        <taxon>Bacteria</taxon>
        <taxon>Pseudomonadati</taxon>
        <taxon>Pseudomonadota</taxon>
        <taxon>Alphaproteobacteria</taxon>
        <taxon>Rhodospirillales</taxon>
        <taxon>Roseiterribacteraceae</taxon>
        <taxon>Roseiterribacter</taxon>
    </lineage>
</organism>
<name>A0A8S8XJN2_9PROT</name>
<dbReference type="RefSeq" id="WP_420244878.1">
    <property type="nucleotide sequence ID" value="NZ_BOPV01000001.1"/>
</dbReference>
<proteinExistence type="predicted"/>
<dbReference type="Proteomes" id="UP000681075">
    <property type="component" value="Unassembled WGS sequence"/>
</dbReference>
<comment type="caution">
    <text evidence="1">The sequence shown here is derived from an EMBL/GenBank/DDBJ whole genome shotgun (WGS) entry which is preliminary data.</text>
</comment>
<dbReference type="EMBL" id="BOPV01000001">
    <property type="protein sequence ID" value="GIL41405.1"/>
    <property type="molecule type" value="Genomic_DNA"/>
</dbReference>
<reference evidence="1" key="1">
    <citation type="submission" date="2021-02" db="EMBL/GenBank/DDBJ databases">
        <title>Genome sequence of Rhodospirillales sp. strain TMPK1 isolated from soil.</title>
        <authorList>
            <person name="Nakai R."/>
            <person name="Kusada H."/>
            <person name="Tamaki H."/>
        </authorList>
    </citation>
    <scope>NUCLEOTIDE SEQUENCE</scope>
    <source>
        <strain evidence="1">TMPK1</strain>
    </source>
</reference>
<sequence>MTSSILNFFEARSRTQAETPRGWTNQELAEFYRVADSLSQAGMPVETDLGVSDEGEPWFAFYHPDTADVVAHFARIDGRFVAAGASLDEVVDGRDLREIIDRMLRTKPMLMPIGKGRGASNLLLHPAIVLTAFVATALFAMQDAEASPLKVGGDSHDGVTTPAEKPVKAAPALIQKLLAATDASGTSKQSTSEALSQAFQQIALQSAIAFAVAQLPVGTQAVATGDLLDVATTTMAAAKAAELGTSVTIDGLNSASHTASADLLQVGTFAADVAVANSGSHGTDTHASQTIPLAAPIAPPPTIALVEATLAVRDDAASVMTTIHATPGLMELLRDIALAAPQRSAASATSSNGDAPTSNKFAIEPQKTLEYTLAADATHTTFLQSQLFKELFHVQTVTISGVDTTVAADGTVTVKLVFVQPATKPVAPTATAVVEPTTVTAPPVATDHTAVTAAPAAETVVKTGIEIYDHIIDYSVSFAASAPDSFAQALVAIDGANGHLLAGAKRIVLFESHDLSLSVYQISADVVMINADLLHLTHDQAAAGHATATMALPNGGTVELVGVLAPPPALI</sequence>
<evidence type="ECO:0000313" key="1">
    <source>
        <dbReference type="EMBL" id="GIL41405.1"/>
    </source>
</evidence>
<protein>
    <submittedName>
        <fullName evidence="1">Uncharacterized protein</fullName>
    </submittedName>
</protein>
<keyword evidence="2" id="KW-1185">Reference proteome</keyword>
<dbReference type="AlphaFoldDB" id="A0A8S8XJN2"/>
<gene>
    <name evidence="1" type="ORF">TMPK1_36420</name>
</gene>
<evidence type="ECO:0000313" key="2">
    <source>
        <dbReference type="Proteomes" id="UP000681075"/>
    </source>
</evidence>
<accession>A0A8S8XJN2</accession>